<dbReference type="PANTHER" id="PTHR22895:SF0">
    <property type="entry name" value="ARMADILLO REPEAT-CONTAINING PROTEIN 6"/>
    <property type="match status" value="1"/>
</dbReference>
<reference evidence="2" key="1">
    <citation type="journal article" date="2023" name="G3 (Bethesda)">
        <title>A reference genome for the long-term kleptoplast-retaining sea slug Elysia crispata morphotype clarki.</title>
        <authorList>
            <person name="Eastman K.E."/>
            <person name="Pendleton A.L."/>
            <person name="Shaikh M.A."/>
            <person name="Suttiyut T."/>
            <person name="Ogas R."/>
            <person name="Tomko P."/>
            <person name="Gavelis G."/>
            <person name="Widhalm J.R."/>
            <person name="Wisecaver J.H."/>
        </authorList>
    </citation>
    <scope>NUCLEOTIDE SEQUENCE</scope>
    <source>
        <strain evidence="2">ECLA1</strain>
    </source>
</reference>
<evidence type="ECO:0000256" key="1">
    <source>
        <dbReference type="ARBA" id="ARBA00022737"/>
    </source>
</evidence>
<dbReference type="InterPro" id="IPR011989">
    <property type="entry name" value="ARM-like"/>
</dbReference>
<dbReference type="InterPro" id="IPR016024">
    <property type="entry name" value="ARM-type_fold"/>
</dbReference>
<proteinExistence type="predicted"/>
<organism evidence="2 3">
    <name type="scientific">Elysia crispata</name>
    <name type="common">lettuce slug</name>
    <dbReference type="NCBI Taxonomy" id="231223"/>
    <lineage>
        <taxon>Eukaryota</taxon>
        <taxon>Metazoa</taxon>
        <taxon>Spiralia</taxon>
        <taxon>Lophotrochozoa</taxon>
        <taxon>Mollusca</taxon>
        <taxon>Gastropoda</taxon>
        <taxon>Heterobranchia</taxon>
        <taxon>Euthyneura</taxon>
        <taxon>Panpulmonata</taxon>
        <taxon>Sacoglossa</taxon>
        <taxon>Placobranchoidea</taxon>
        <taxon>Plakobranchidae</taxon>
        <taxon>Elysia</taxon>
    </lineage>
</organism>
<protein>
    <submittedName>
        <fullName evidence="2">Uncharacterized protein</fullName>
    </submittedName>
</protein>
<dbReference type="PANTHER" id="PTHR22895">
    <property type="entry name" value="ARMADILLO REPEAT-CONTAINING PROTEIN 6"/>
    <property type="match status" value="1"/>
</dbReference>
<accession>A0AAE0YDV5</accession>
<sequence>MKVILTAMSTFTDNSQIHRCCCKVIAVVSLSVDIRKNLISVTALKNILGSMQLTCLVFTRCRYPQEPDQCDSSGECVDIRKNLISVTTLKSVLGSMQLFPVDLELQIIGCGTLACLLEKTDLLREKLIEQGGITLIGRALSTHQTDSRLAVVAVMALDHLMPIDLSQHSADATLAKETILKCMRSFSENKEVQISGCRALGKLEISAESDIIEVATNVIEAIRRHGREPEVQKSAAAALRPYYKLEPFSGLLEKALHSPTVNPSQSFWHDKAPVRRLNREIKCLEILIGSIGPDRIQEGREEALVTELETELLKRREGRTRDNTPVEAVTGLESRTRDNTPVEAVTGLEGRTRDNTPVEAVTGLESRTRDNTPVEAVTGLEGRTRDNTPVEAVTGLEGRTRDNTPVEAVTGLEGRTRDNTPVEAVTGLESRTRDNTPVEAVTGREGRTRDNTPVEAVTGLETELLKGREGRTRDNTPVEAVTGLEGRTRDNTPVEAVTGLEGRTRDNTPVEAVTGLEGRTRDNTPVEAVTGLEGRTRDNTPVEAVTGLEVGLEAELVTGLEGRFRDRTRGRFVIRLEIGIATGLVAELVTGLGIEVVTGFRVEVVTGLGAELVTGLGVAQSS</sequence>
<keyword evidence="3" id="KW-1185">Reference proteome</keyword>
<gene>
    <name evidence="2" type="ORF">RRG08_060034</name>
</gene>
<dbReference type="SUPFAM" id="SSF48371">
    <property type="entry name" value="ARM repeat"/>
    <property type="match status" value="1"/>
</dbReference>
<dbReference type="Proteomes" id="UP001283361">
    <property type="component" value="Unassembled WGS sequence"/>
</dbReference>
<comment type="caution">
    <text evidence="2">The sequence shown here is derived from an EMBL/GenBank/DDBJ whole genome shotgun (WGS) entry which is preliminary data.</text>
</comment>
<dbReference type="EMBL" id="JAWDGP010006349">
    <property type="protein sequence ID" value="KAK3742534.1"/>
    <property type="molecule type" value="Genomic_DNA"/>
</dbReference>
<evidence type="ECO:0000313" key="3">
    <source>
        <dbReference type="Proteomes" id="UP001283361"/>
    </source>
</evidence>
<dbReference type="AlphaFoldDB" id="A0AAE0YDV5"/>
<name>A0AAE0YDV5_9GAST</name>
<keyword evidence="1" id="KW-0677">Repeat</keyword>
<dbReference type="Gene3D" id="1.25.10.10">
    <property type="entry name" value="Leucine-rich Repeat Variant"/>
    <property type="match status" value="1"/>
</dbReference>
<evidence type="ECO:0000313" key="2">
    <source>
        <dbReference type="EMBL" id="KAK3742534.1"/>
    </source>
</evidence>